<name>A0A1Y2EWH8_PROLT</name>
<keyword evidence="3" id="KW-0687">Ribonucleoprotein</keyword>
<evidence type="ECO:0000256" key="1">
    <source>
        <dbReference type="ARBA" id="ARBA00007102"/>
    </source>
</evidence>
<dbReference type="GeneID" id="63786770"/>
<dbReference type="GO" id="GO:0006412">
    <property type="term" value="P:translation"/>
    <property type="evidence" value="ECO:0007669"/>
    <property type="project" value="InterPro"/>
</dbReference>
<dbReference type="PANTHER" id="PTHR11700">
    <property type="entry name" value="30S RIBOSOMAL PROTEIN S10 FAMILY MEMBER"/>
    <property type="match status" value="1"/>
</dbReference>
<dbReference type="GO" id="GO:0005840">
    <property type="term" value="C:ribosome"/>
    <property type="evidence" value="ECO:0007669"/>
    <property type="project" value="UniProtKB-KW"/>
</dbReference>
<dbReference type="FunFam" id="3.30.70.600:FF:000003">
    <property type="entry name" value="30S ribosomal protein S10"/>
    <property type="match status" value="1"/>
</dbReference>
<dbReference type="InterPro" id="IPR036838">
    <property type="entry name" value="Ribosomal_uS10_dom_sf"/>
</dbReference>
<dbReference type="Gene3D" id="3.30.70.600">
    <property type="entry name" value="Ribosomal protein S10 domain"/>
    <property type="match status" value="1"/>
</dbReference>
<dbReference type="HAMAP" id="MF_00508">
    <property type="entry name" value="Ribosomal_uS10"/>
    <property type="match status" value="1"/>
</dbReference>
<comment type="similarity">
    <text evidence="1">Belongs to the universal ribosomal protein uS10 family.</text>
</comment>
<evidence type="ECO:0000256" key="3">
    <source>
        <dbReference type="ARBA" id="ARBA00023274"/>
    </source>
</evidence>
<dbReference type="GO" id="GO:1990904">
    <property type="term" value="C:ribonucleoprotein complex"/>
    <property type="evidence" value="ECO:0007669"/>
    <property type="project" value="UniProtKB-KW"/>
</dbReference>
<evidence type="ECO:0000256" key="5">
    <source>
        <dbReference type="ARBA" id="ARBA00042916"/>
    </source>
</evidence>
<proteinExistence type="inferred from homology"/>
<evidence type="ECO:0000313" key="8">
    <source>
        <dbReference type="Proteomes" id="UP000193685"/>
    </source>
</evidence>
<dbReference type="RefSeq" id="XP_040722359.1">
    <property type="nucleotide sequence ID" value="XM_040870171.1"/>
</dbReference>
<dbReference type="STRING" id="56484.A0A1Y2EWH8"/>
<dbReference type="EMBL" id="MCFI01000026">
    <property type="protein sequence ID" value="ORY75486.1"/>
    <property type="molecule type" value="Genomic_DNA"/>
</dbReference>
<gene>
    <name evidence="7" type="ORF">BCR37DRAFT_384109</name>
</gene>
<comment type="caution">
    <text evidence="7">The sequence shown here is derived from an EMBL/GenBank/DDBJ whole genome shotgun (WGS) entry which is preliminary data.</text>
</comment>
<dbReference type="PRINTS" id="PR00971">
    <property type="entry name" value="RIBOSOMALS10"/>
</dbReference>
<evidence type="ECO:0000259" key="6">
    <source>
        <dbReference type="SMART" id="SM01403"/>
    </source>
</evidence>
<evidence type="ECO:0000256" key="2">
    <source>
        <dbReference type="ARBA" id="ARBA00022980"/>
    </source>
</evidence>
<keyword evidence="8" id="KW-1185">Reference proteome</keyword>
<keyword evidence="2 7" id="KW-0689">Ribosomal protein</keyword>
<dbReference type="Proteomes" id="UP000193685">
    <property type="component" value="Unassembled WGS sequence"/>
</dbReference>
<dbReference type="SMART" id="SM01403">
    <property type="entry name" value="Ribosomal_S10"/>
    <property type="match status" value="1"/>
</dbReference>
<dbReference type="GO" id="GO:0003735">
    <property type="term" value="F:structural constituent of ribosome"/>
    <property type="evidence" value="ECO:0007669"/>
    <property type="project" value="InterPro"/>
</dbReference>
<accession>A0A1Y2EWH8</accession>
<dbReference type="Pfam" id="PF00338">
    <property type="entry name" value="Ribosomal_S10"/>
    <property type="match status" value="1"/>
</dbReference>
<dbReference type="OMA" id="YLHANVF"/>
<evidence type="ECO:0000313" key="7">
    <source>
        <dbReference type="EMBL" id="ORY75486.1"/>
    </source>
</evidence>
<dbReference type="NCBIfam" id="TIGR01049">
    <property type="entry name" value="rpsJ_bact"/>
    <property type="match status" value="1"/>
</dbReference>
<evidence type="ECO:0000256" key="4">
    <source>
        <dbReference type="ARBA" id="ARBA00035261"/>
    </source>
</evidence>
<dbReference type="SUPFAM" id="SSF54999">
    <property type="entry name" value="Ribosomal protein S10"/>
    <property type="match status" value="1"/>
</dbReference>
<protein>
    <recommendedName>
        <fullName evidence="4">Small ribosomal subunit protein uS10m</fullName>
    </recommendedName>
    <alternativeName>
        <fullName evidence="5">37S ribosomal protein S10, mitochondrial</fullName>
    </alternativeName>
</protein>
<dbReference type="AlphaFoldDB" id="A0A1Y2EWH8"/>
<organism evidence="7 8">
    <name type="scientific">Protomyces lactucae-debilis</name>
    <dbReference type="NCBI Taxonomy" id="2754530"/>
    <lineage>
        <taxon>Eukaryota</taxon>
        <taxon>Fungi</taxon>
        <taxon>Dikarya</taxon>
        <taxon>Ascomycota</taxon>
        <taxon>Taphrinomycotina</taxon>
        <taxon>Taphrinomycetes</taxon>
        <taxon>Taphrinales</taxon>
        <taxon>Protomycetaceae</taxon>
        <taxon>Protomyces</taxon>
    </lineage>
</organism>
<reference evidence="7 8" key="1">
    <citation type="submission" date="2016-07" db="EMBL/GenBank/DDBJ databases">
        <title>Pervasive Adenine N6-methylation of Active Genes in Fungi.</title>
        <authorList>
            <consortium name="DOE Joint Genome Institute"/>
            <person name="Mondo S.J."/>
            <person name="Dannebaum R.O."/>
            <person name="Kuo R.C."/>
            <person name="Labutti K."/>
            <person name="Haridas S."/>
            <person name="Kuo A."/>
            <person name="Salamov A."/>
            <person name="Ahrendt S.R."/>
            <person name="Lipzen A."/>
            <person name="Sullivan W."/>
            <person name="Andreopoulos W.B."/>
            <person name="Clum A."/>
            <person name="Lindquist E."/>
            <person name="Daum C."/>
            <person name="Ramamoorthy G.K."/>
            <person name="Gryganskyi A."/>
            <person name="Culley D."/>
            <person name="Magnuson J.K."/>
            <person name="James T.Y."/>
            <person name="O'Malley M.A."/>
            <person name="Stajich J.E."/>
            <person name="Spatafora J.W."/>
            <person name="Visel A."/>
            <person name="Grigoriev I.V."/>
        </authorList>
    </citation>
    <scope>NUCLEOTIDE SEQUENCE [LARGE SCALE GENOMIC DNA]</scope>
    <source>
        <strain evidence="7 8">12-1054</strain>
    </source>
</reference>
<sequence length="215" mass="23819">MLRTGAARLAASRPSQIGKRTLASAIEAREGAKAQESEAALPDRVMAAYLEPSRVPTDGNIPACQLHLRSYDVSSLTFFSDFAMRAAFHLGMPAKGPVPMPKKTERWTVPRGPFVHKKTQENFERITYKRMISIKDTHPDVVEKWLGYLHANVFPGVGLKAHLYSFEEVGAGAQASKRRVNEAIERGHGEESHEAQNPAAQEAEKLLKQAAFKEQ</sequence>
<dbReference type="InterPro" id="IPR001848">
    <property type="entry name" value="Ribosomal_uS10"/>
</dbReference>
<dbReference type="OrthoDB" id="366214at2759"/>
<dbReference type="InterPro" id="IPR027486">
    <property type="entry name" value="Ribosomal_uS10_dom"/>
</dbReference>
<feature type="domain" description="Small ribosomal subunit protein uS10" evidence="6">
    <location>
        <begin position="65"/>
        <end position="162"/>
    </location>
</feature>